<keyword evidence="10" id="KW-0479">Metal-binding</keyword>
<reference evidence="25 26" key="1">
    <citation type="submission" date="2019-02" db="EMBL/GenBank/DDBJ databases">
        <title>Arundinibacter roseus gen. nov., sp. nov., a new member of the family Cytophagaceae.</title>
        <authorList>
            <person name="Szuroczki S."/>
            <person name="Khayer B."/>
            <person name="Sproer C."/>
            <person name="Toumi M."/>
            <person name="Szabo A."/>
            <person name="Felfoldi T."/>
            <person name="Schumann P."/>
            <person name="Toth E."/>
        </authorList>
    </citation>
    <scope>NUCLEOTIDE SEQUENCE [LARGE SCALE GENOMIC DNA]</scope>
    <source>
        <strain evidence="25 26">DMA-k-7a</strain>
    </source>
</reference>
<dbReference type="PIRSF" id="PIRSF001563">
    <property type="entry name" value="Folylpolyglu_synth"/>
    <property type="match status" value="1"/>
</dbReference>
<dbReference type="GO" id="GO:0046872">
    <property type="term" value="F:metal ion binding"/>
    <property type="evidence" value="ECO:0007669"/>
    <property type="project" value="UniProtKB-KW"/>
</dbReference>
<evidence type="ECO:0000256" key="20">
    <source>
        <dbReference type="ARBA" id="ARBA00049035"/>
    </source>
</evidence>
<evidence type="ECO:0000256" key="8">
    <source>
        <dbReference type="ARBA" id="ARBA00019357"/>
    </source>
</evidence>
<dbReference type="SUPFAM" id="SSF53244">
    <property type="entry name" value="MurD-like peptide ligases, peptide-binding domain"/>
    <property type="match status" value="1"/>
</dbReference>
<evidence type="ECO:0000256" key="16">
    <source>
        <dbReference type="ARBA" id="ARBA00030592"/>
    </source>
</evidence>
<sequence length="430" mass="48011">MTYNEAIDYLYSRLPIFQNQGARAYKPGLTTTQALCTYLNSPQKNFRTIHVGGTNGKGSTSHMLASVLQAAGYRVGLYTSPHLKSFTERIRINGEPIDQEFISQFVQAHQEFIESIHPSFFEVTVAMAFDYFSQKQVDVAVIEVGMGGRLDSTNVILPDLSVITNISYDHMIHLGNTLPEIAFQKAGIIKKNIPVVISEKQTEDIQRVFAKVADEQQSHVAWASDFVAVIDQYQHEMYQEITVNIQGERKVYALDLQGDYQRNNIKGVLTALEKLRENPFYRISEEAIASGLRSVVRSTGLLGRWQVLQKSPFVVCDTAHNEAGISQTIEQFQTIPARARRFVLGFVADKDVQNILNLFPKEAIYYFCQPTNPRALDSGSLADQAKMLGIVGKIRENVNDALAEALKDSDAEDAIYVGGSTFVVADLNQL</sequence>
<dbReference type="GO" id="GO:0005524">
    <property type="term" value="F:ATP binding"/>
    <property type="evidence" value="ECO:0007669"/>
    <property type="project" value="UniProtKB-KW"/>
</dbReference>
<keyword evidence="26" id="KW-1185">Reference proteome</keyword>
<comment type="catalytic activity">
    <reaction evidence="21">
        <text>7,8-dihydropteroate + L-glutamate + ATP = 7,8-dihydrofolate + ADP + phosphate + H(+)</text>
        <dbReference type="Rhea" id="RHEA:23584"/>
        <dbReference type="ChEBI" id="CHEBI:15378"/>
        <dbReference type="ChEBI" id="CHEBI:17839"/>
        <dbReference type="ChEBI" id="CHEBI:29985"/>
        <dbReference type="ChEBI" id="CHEBI:30616"/>
        <dbReference type="ChEBI" id="CHEBI:43474"/>
        <dbReference type="ChEBI" id="CHEBI:57451"/>
        <dbReference type="ChEBI" id="CHEBI:456216"/>
        <dbReference type="EC" id="6.3.2.12"/>
    </reaction>
</comment>
<dbReference type="Pfam" id="PF02875">
    <property type="entry name" value="Mur_ligase_C"/>
    <property type="match status" value="1"/>
</dbReference>
<dbReference type="SUPFAM" id="SSF53623">
    <property type="entry name" value="MurD-like peptide ligases, catalytic domain"/>
    <property type="match status" value="1"/>
</dbReference>
<dbReference type="InterPro" id="IPR018109">
    <property type="entry name" value="Folylpolyglutamate_synth_CS"/>
</dbReference>
<dbReference type="OrthoDB" id="9809356at2"/>
<dbReference type="InterPro" id="IPR036615">
    <property type="entry name" value="Mur_ligase_C_dom_sf"/>
</dbReference>
<comment type="similarity">
    <text evidence="5 22">Belongs to the folylpolyglutamate synthase family.</text>
</comment>
<evidence type="ECO:0000256" key="2">
    <source>
        <dbReference type="ARBA" id="ARBA00002714"/>
    </source>
</evidence>
<dbReference type="AlphaFoldDB" id="A0A4R4KFZ9"/>
<evidence type="ECO:0000256" key="18">
    <source>
        <dbReference type="ARBA" id="ARBA00047493"/>
    </source>
</evidence>
<proteinExistence type="inferred from homology"/>
<dbReference type="GO" id="GO:0004326">
    <property type="term" value="F:tetrahydrofolylpolyglutamate synthase activity"/>
    <property type="evidence" value="ECO:0007669"/>
    <property type="project" value="UniProtKB-EC"/>
</dbReference>
<evidence type="ECO:0000256" key="1">
    <source>
        <dbReference type="ARBA" id="ARBA00001946"/>
    </source>
</evidence>
<evidence type="ECO:0000256" key="22">
    <source>
        <dbReference type="PIRNR" id="PIRNR001563"/>
    </source>
</evidence>
<comment type="cofactor">
    <cofactor evidence="1">
        <name>Mg(2+)</name>
        <dbReference type="ChEBI" id="CHEBI:18420"/>
    </cofactor>
</comment>
<evidence type="ECO:0000256" key="14">
    <source>
        <dbReference type="ARBA" id="ARBA00022909"/>
    </source>
</evidence>
<evidence type="ECO:0000256" key="10">
    <source>
        <dbReference type="ARBA" id="ARBA00022723"/>
    </source>
</evidence>
<dbReference type="EMBL" id="SMJU01000004">
    <property type="protein sequence ID" value="TDB66957.1"/>
    <property type="molecule type" value="Genomic_DNA"/>
</dbReference>
<dbReference type="PANTHER" id="PTHR11136">
    <property type="entry name" value="FOLYLPOLYGLUTAMATE SYNTHASE-RELATED"/>
    <property type="match status" value="1"/>
</dbReference>
<evidence type="ECO:0000256" key="4">
    <source>
        <dbReference type="ARBA" id="ARBA00005150"/>
    </source>
</evidence>
<evidence type="ECO:0000256" key="21">
    <source>
        <dbReference type="ARBA" id="ARBA00049161"/>
    </source>
</evidence>
<keyword evidence="13" id="KW-0460">Magnesium</keyword>
<dbReference type="FunFam" id="3.40.1190.10:FF:000011">
    <property type="entry name" value="Folylpolyglutamate synthase/dihydrofolate synthase"/>
    <property type="match status" value="1"/>
</dbReference>
<evidence type="ECO:0000313" key="25">
    <source>
        <dbReference type="EMBL" id="TDB66957.1"/>
    </source>
</evidence>
<evidence type="ECO:0000256" key="7">
    <source>
        <dbReference type="ARBA" id="ARBA00013025"/>
    </source>
</evidence>
<organism evidence="25 26">
    <name type="scientific">Arundinibacter roseus</name>
    <dbReference type="NCBI Taxonomy" id="2070510"/>
    <lineage>
        <taxon>Bacteria</taxon>
        <taxon>Pseudomonadati</taxon>
        <taxon>Bacteroidota</taxon>
        <taxon>Cytophagia</taxon>
        <taxon>Cytophagales</taxon>
        <taxon>Spirosomataceae</taxon>
        <taxon>Arundinibacter</taxon>
    </lineage>
</organism>
<accession>A0A4R4KFZ9</accession>
<evidence type="ECO:0000256" key="5">
    <source>
        <dbReference type="ARBA" id="ARBA00008276"/>
    </source>
</evidence>
<dbReference type="InterPro" id="IPR013221">
    <property type="entry name" value="Mur_ligase_cen"/>
</dbReference>
<dbReference type="RefSeq" id="WP_132116121.1">
    <property type="nucleotide sequence ID" value="NZ_SMJU01000004.1"/>
</dbReference>
<dbReference type="GO" id="GO:0008841">
    <property type="term" value="F:dihydrofolate synthase activity"/>
    <property type="evidence" value="ECO:0007669"/>
    <property type="project" value="UniProtKB-EC"/>
</dbReference>
<keyword evidence="11 22" id="KW-0547">Nucleotide-binding</keyword>
<comment type="pathway">
    <text evidence="3">Cofactor biosynthesis; tetrahydrofolate biosynthesis; 7,8-dihydrofolate from 2-amino-4-hydroxy-6-hydroxymethyl-7,8-dihydropteridine diphosphate and 4-aminobenzoate: step 2/2.</text>
</comment>
<evidence type="ECO:0000256" key="13">
    <source>
        <dbReference type="ARBA" id="ARBA00022842"/>
    </source>
</evidence>
<comment type="function">
    <text evidence="2">Functions in two distinct reactions of the de novo folate biosynthetic pathway. Catalyzes the addition of a glutamate residue to dihydropteroate (7,8-dihydropteroate or H2Pte) to form dihydrofolate (7,8-dihydrofolate monoglutamate or H2Pte-Glu). Also catalyzes successive additions of L-glutamate to tetrahydrofolate or 10-formyltetrahydrofolate or 5,10-methylenetetrahydrofolate, leading to folylpolyglutamate derivatives.</text>
</comment>
<evidence type="ECO:0000313" key="26">
    <source>
        <dbReference type="Proteomes" id="UP000295706"/>
    </source>
</evidence>
<protein>
    <recommendedName>
        <fullName evidence="8">Dihydrofolate synthase/folylpolyglutamate synthase</fullName>
        <ecNumber evidence="6">6.3.2.12</ecNumber>
        <ecNumber evidence="7">6.3.2.17</ecNumber>
    </recommendedName>
    <alternativeName>
        <fullName evidence="17">Folylpoly-gamma-glutamate synthetase-dihydrofolate synthetase</fullName>
    </alternativeName>
    <alternativeName>
        <fullName evidence="15">Folylpolyglutamate synthetase</fullName>
    </alternativeName>
    <alternativeName>
        <fullName evidence="16">Tetrahydrofolylpolyglutamate synthase</fullName>
    </alternativeName>
</protein>
<dbReference type="Gene3D" id="3.40.1190.10">
    <property type="entry name" value="Mur-like, catalytic domain"/>
    <property type="match status" value="1"/>
</dbReference>
<gene>
    <name evidence="25" type="ORF">EZE20_07510</name>
</gene>
<comment type="pathway">
    <text evidence="4">Cofactor biosynthesis; tetrahydrofolylpolyglutamate biosynthesis.</text>
</comment>
<evidence type="ECO:0000256" key="9">
    <source>
        <dbReference type="ARBA" id="ARBA00022598"/>
    </source>
</evidence>
<comment type="caution">
    <text evidence="25">The sequence shown here is derived from an EMBL/GenBank/DDBJ whole genome shotgun (WGS) entry which is preliminary data.</text>
</comment>
<evidence type="ECO:0000259" key="23">
    <source>
        <dbReference type="Pfam" id="PF02875"/>
    </source>
</evidence>
<dbReference type="PANTHER" id="PTHR11136:SF0">
    <property type="entry name" value="DIHYDROFOLATE SYNTHETASE-RELATED"/>
    <property type="match status" value="1"/>
</dbReference>
<dbReference type="Pfam" id="PF08245">
    <property type="entry name" value="Mur_ligase_M"/>
    <property type="match status" value="1"/>
</dbReference>
<evidence type="ECO:0000256" key="19">
    <source>
        <dbReference type="ARBA" id="ARBA00047808"/>
    </source>
</evidence>
<dbReference type="InterPro" id="IPR036565">
    <property type="entry name" value="Mur-like_cat_sf"/>
</dbReference>
<dbReference type="Gene3D" id="3.90.190.20">
    <property type="entry name" value="Mur ligase, C-terminal domain"/>
    <property type="match status" value="1"/>
</dbReference>
<evidence type="ECO:0000256" key="12">
    <source>
        <dbReference type="ARBA" id="ARBA00022840"/>
    </source>
</evidence>
<evidence type="ECO:0000259" key="24">
    <source>
        <dbReference type="Pfam" id="PF08245"/>
    </source>
</evidence>
<keyword evidence="12 22" id="KW-0067">ATP-binding</keyword>
<dbReference type="PROSITE" id="PS01011">
    <property type="entry name" value="FOLYLPOLYGLU_SYNT_1"/>
    <property type="match status" value="1"/>
</dbReference>
<dbReference type="GO" id="GO:0046656">
    <property type="term" value="P:folic acid biosynthetic process"/>
    <property type="evidence" value="ECO:0007669"/>
    <property type="project" value="UniProtKB-KW"/>
</dbReference>
<dbReference type="EC" id="6.3.2.17" evidence="7"/>
<evidence type="ECO:0000256" key="3">
    <source>
        <dbReference type="ARBA" id="ARBA00004799"/>
    </source>
</evidence>
<dbReference type="InterPro" id="IPR004101">
    <property type="entry name" value="Mur_ligase_C"/>
</dbReference>
<dbReference type="EC" id="6.3.2.12" evidence="6"/>
<feature type="domain" description="Mur ligase central" evidence="24">
    <location>
        <begin position="51"/>
        <end position="270"/>
    </location>
</feature>
<name>A0A4R4KFZ9_9BACT</name>
<comment type="catalytic activity">
    <reaction evidence="19">
        <text>10-formyltetrahydrofolyl-(gamma-L-Glu)(n) + L-glutamate + ATP = 10-formyltetrahydrofolyl-(gamma-L-Glu)(n+1) + ADP + phosphate + H(+)</text>
        <dbReference type="Rhea" id="RHEA:51904"/>
        <dbReference type="Rhea" id="RHEA-COMP:13088"/>
        <dbReference type="Rhea" id="RHEA-COMP:14300"/>
        <dbReference type="ChEBI" id="CHEBI:15378"/>
        <dbReference type="ChEBI" id="CHEBI:29985"/>
        <dbReference type="ChEBI" id="CHEBI:30616"/>
        <dbReference type="ChEBI" id="CHEBI:43474"/>
        <dbReference type="ChEBI" id="CHEBI:134413"/>
        <dbReference type="ChEBI" id="CHEBI:456216"/>
        <dbReference type="EC" id="6.3.2.17"/>
    </reaction>
</comment>
<evidence type="ECO:0000256" key="11">
    <source>
        <dbReference type="ARBA" id="ARBA00022741"/>
    </source>
</evidence>
<keyword evidence="14" id="KW-0289">Folate biosynthesis</keyword>
<dbReference type="InterPro" id="IPR001645">
    <property type="entry name" value="Folylpolyglutamate_synth"/>
</dbReference>
<dbReference type="PROSITE" id="PS01012">
    <property type="entry name" value="FOLYLPOLYGLU_SYNT_2"/>
    <property type="match status" value="1"/>
</dbReference>
<dbReference type="NCBIfam" id="TIGR01499">
    <property type="entry name" value="folC"/>
    <property type="match status" value="1"/>
</dbReference>
<evidence type="ECO:0000256" key="6">
    <source>
        <dbReference type="ARBA" id="ARBA00013023"/>
    </source>
</evidence>
<feature type="domain" description="Mur ligase C-terminal" evidence="23">
    <location>
        <begin position="303"/>
        <end position="420"/>
    </location>
</feature>
<evidence type="ECO:0000256" key="15">
    <source>
        <dbReference type="ARBA" id="ARBA00030048"/>
    </source>
</evidence>
<comment type="catalytic activity">
    <reaction evidence="18">
        <text>(6S)-5,6,7,8-tetrahydrofolyl-(gamma-L-Glu)(n) + L-glutamate + ATP = (6S)-5,6,7,8-tetrahydrofolyl-(gamma-L-Glu)(n+1) + ADP + phosphate + H(+)</text>
        <dbReference type="Rhea" id="RHEA:10580"/>
        <dbReference type="Rhea" id="RHEA-COMP:14738"/>
        <dbReference type="Rhea" id="RHEA-COMP:14740"/>
        <dbReference type="ChEBI" id="CHEBI:15378"/>
        <dbReference type="ChEBI" id="CHEBI:29985"/>
        <dbReference type="ChEBI" id="CHEBI:30616"/>
        <dbReference type="ChEBI" id="CHEBI:43474"/>
        <dbReference type="ChEBI" id="CHEBI:141005"/>
        <dbReference type="ChEBI" id="CHEBI:456216"/>
        <dbReference type="EC" id="6.3.2.17"/>
    </reaction>
</comment>
<evidence type="ECO:0000256" key="17">
    <source>
        <dbReference type="ARBA" id="ARBA00032510"/>
    </source>
</evidence>
<comment type="catalytic activity">
    <reaction evidence="20">
        <text>(6R)-5,10-methylenetetrahydrofolyl-(gamma-L-Glu)(n) + L-glutamate + ATP = (6R)-5,10-methylenetetrahydrofolyl-(gamma-L-Glu)(n+1) + ADP + phosphate + H(+)</text>
        <dbReference type="Rhea" id="RHEA:51912"/>
        <dbReference type="Rhea" id="RHEA-COMP:13257"/>
        <dbReference type="Rhea" id="RHEA-COMP:13258"/>
        <dbReference type="ChEBI" id="CHEBI:15378"/>
        <dbReference type="ChEBI" id="CHEBI:29985"/>
        <dbReference type="ChEBI" id="CHEBI:30616"/>
        <dbReference type="ChEBI" id="CHEBI:43474"/>
        <dbReference type="ChEBI" id="CHEBI:136572"/>
        <dbReference type="ChEBI" id="CHEBI:456216"/>
        <dbReference type="EC" id="6.3.2.17"/>
    </reaction>
</comment>
<keyword evidence="9 22" id="KW-0436">Ligase</keyword>
<dbReference type="GO" id="GO:0005737">
    <property type="term" value="C:cytoplasm"/>
    <property type="evidence" value="ECO:0007669"/>
    <property type="project" value="TreeGrafter"/>
</dbReference>
<dbReference type="Proteomes" id="UP000295706">
    <property type="component" value="Unassembled WGS sequence"/>
</dbReference>